<gene>
    <name evidence="2" type="ORF">J7T54_006422</name>
</gene>
<sequence>MPTAHNTFDPDQSPGQLQLKRHKVLPRPGSVRSQGPDAHDLADLEPTNPQASAETYRRWPGAATNSSHAFTHVVQQSIGVAV</sequence>
<reference evidence="2" key="1">
    <citation type="journal article" date="2021" name="J Fungi (Basel)">
        <title>Genomic and Metabolomic Analyses of the Marine Fungus Emericellopsis cladophorae: Insights into Saltwater Adaptability Mechanisms and Its Biosynthetic Potential.</title>
        <authorList>
            <person name="Goncalves M.F.M."/>
            <person name="Hilario S."/>
            <person name="Van de Peer Y."/>
            <person name="Esteves A.C."/>
            <person name="Alves A."/>
        </authorList>
    </citation>
    <scope>NUCLEOTIDE SEQUENCE</scope>
    <source>
        <strain evidence="2">MUM 19.33</strain>
    </source>
</reference>
<keyword evidence="3" id="KW-1185">Reference proteome</keyword>
<organism evidence="2 3">
    <name type="scientific">Emericellopsis cladophorae</name>
    <dbReference type="NCBI Taxonomy" id="2686198"/>
    <lineage>
        <taxon>Eukaryota</taxon>
        <taxon>Fungi</taxon>
        <taxon>Dikarya</taxon>
        <taxon>Ascomycota</taxon>
        <taxon>Pezizomycotina</taxon>
        <taxon>Sordariomycetes</taxon>
        <taxon>Hypocreomycetidae</taxon>
        <taxon>Hypocreales</taxon>
        <taxon>Bionectriaceae</taxon>
        <taxon>Emericellopsis</taxon>
    </lineage>
</organism>
<feature type="region of interest" description="Disordered" evidence="1">
    <location>
        <begin position="1"/>
        <end position="53"/>
    </location>
</feature>
<evidence type="ECO:0000313" key="2">
    <source>
        <dbReference type="EMBL" id="KAI6784377.1"/>
    </source>
</evidence>
<name>A0A9P9Y6I1_9HYPO</name>
<feature type="compositionally biased region" description="Polar residues" evidence="1">
    <location>
        <begin position="1"/>
        <end position="16"/>
    </location>
</feature>
<evidence type="ECO:0000313" key="3">
    <source>
        <dbReference type="Proteomes" id="UP001055219"/>
    </source>
</evidence>
<dbReference type="EMBL" id="JAGIXG020000004">
    <property type="protein sequence ID" value="KAI6784377.1"/>
    <property type="molecule type" value="Genomic_DNA"/>
</dbReference>
<dbReference type="AlphaFoldDB" id="A0A9P9Y6I1"/>
<comment type="caution">
    <text evidence="2">The sequence shown here is derived from an EMBL/GenBank/DDBJ whole genome shotgun (WGS) entry which is preliminary data.</text>
</comment>
<dbReference type="GeneID" id="75832900"/>
<dbReference type="RefSeq" id="XP_051365233.1">
    <property type="nucleotide sequence ID" value="XM_051502852.1"/>
</dbReference>
<protein>
    <submittedName>
        <fullName evidence="2">Uncharacterized protein</fullName>
    </submittedName>
</protein>
<evidence type="ECO:0000256" key="1">
    <source>
        <dbReference type="SAM" id="MobiDB-lite"/>
    </source>
</evidence>
<proteinExistence type="predicted"/>
<dbReference type="Proteomes" id="UP001055219">
    <property type="component" value="Unassembled WGS sequence"/>
</dbReference>
<accession>A0A9P9Y6I1</accession>
<reference evidence="2" key="2">
    <citation type="submission" date="2022-07" db="EMBL/GenBank/DDBJ databases">
        <authorList>
            <person name="Goncalves M.F.M."/>
            <person name="Hilario S."/>
            <person name="Van De Peer Y."/>
            <person name="Esteves A.C."/>
            <person name="Alves A."/>
        </authorList>
    </citation>
    <scope>NUCLEOTIDE SEQUENCE</scope>
    <source>
        <strain evidence="2">MUM 19.33</strain>
    </source>
</reference>